<dbReference type="AlphaFoldDB" id="U2LA11"/>
<dbReference type="OrthoDB" id="9773332at2"/>
<dbReference type="GO" id="GO:0006281">
    <property type="term" value="P:DNA repair"/>
    <property type="evidence" value="ECO:0007669"/>
    <property type="project" value="InterPro"/>
</dbReference>
<dbReference type="EMBL" id="AVQI01000060">
    <property type="protein sequence ID" value="ERK01176.1"/>
    <property type="molecule type" value="Genomic_DNA"/>
</dbReference>
<evidence type="ECO:0000313" key="2">
    <source>
        <dbReference type="EMBL" id="ERK01176.1"/>
    </source>
</evidence>
<gene>
    <name evidence="2" type="ORF">HMPREF0860_0901</name>
    <name evidence="1" type="ORF">HMPREF1325_1408</name>
</gene>
<dbReference type="InterPro" id="IPR014127">
    <property type="entry name" value="CHP02757"/>
</dbReference>
<dbReference type="SUPFAM" id="SSF48150">
    <property type="entry name" value="DNA-glycosylase"/>
    <property type="match status" value="1"/>
</dbReference>
<dbReference type="GO" id="GO:0003824">
    <property type="term" value="F:catalytic activity"/>
    <property type="evidence" value="ECO:0007669"/>
    <property type="project" value="InterPro"/>
</dbReference>
<dbReference type="InterPro" id="IPR011257">
    <property type="entry name" value="DNA_glycosylase"/>
</dbReference>
<dbReference type="NCBIfam" id="TIGR02757">
    <property type="entry name" value="TIGR02757 family protein"/>
    <property type="match status" value="1"/>
</dbReference>
<accession>U2LA11</accession>
<dbReference type="STRING" id="1125725.HMPREF1325_1408"/>
<keyword evidence="4" id="KW-1185">Reference proteome</keyword>
<name>U2LA11_TRESO</name>
<protein>
    <submittedName>
        <fullName evidence="1">TIGR02757 family protein</fullName>
    </submittedName>
</protein>
<dbReference type="EMBL" id="AUZJ01000069">
    <property type="protein sequence ID" value="ERF59497.1"/>
    <property type="molecule type" value="Genomic_DNA"/>
</dbReference>
<evidence type="ECO:0000313" key="1">
    <source>
        <dbReference type="EMBL" id="ERF59497.1"/>
    </source>
</evidence>
<evidence type="ECO:0000313" key="4">
    <source>
        <dbReference type="Proteomes" id="UP000016646"/>
    </source>
</evidence>
<dbReference type="Proteomes" id="UP000016412">
    <property type="component" value="Unassembled WGS sequence"/>
</dbReference>
<proteinExistence type="predicted"/>
<dbReference type="Proteomes" id="UP000016646">
    <property type="component" value="Unassembled WGS sequence"/>
</dbReference>
<dbReference type="PATRIC" id="fig|1125725.3.peg.2543"/>
<dbReference type="eggNOG" id="COG0177">
    <property type="taxonomic scope" value="Bacteria"/>
</dbReference>
<dbReference type="Pfam" id="PF09674">
    <property type="entry name" value="DUF2400"/>
    <property type="match status" value="1"/>
</dbReference>
<organism evidence="1 3">
    <name type="scientific">Treponema socranskii subsp. socranskii VPI DR56BR1116 = ATCC 35536</name>
    <dbReference type="NCBI Taxonomy" id="1125725"/>
    <lineage>
        <taxon>Bacteria</taxon>
        <taxon>Pseudomonadati</taxon>
        <taxon>Spirochaetota</taxon>
        <taxon>Spirochaetia</taxon>
        <taxon>Spirochaetales</taxon>
        <taxon>Treponemataceae</taxon>
        <taxon>Treponema</taxon>
    </lineage>
</organism>
<evidence type="ECO:0000313" key="3">
    <source>
        <dbReference type="Proteomes" id="UP000016412"/>
    </source>
</evidence>
<comment type="caution">
    <text evidence="1">The sequence shown here is derived from an EMBL/GenBank/DDBJ whole genome shotgun (WGS) entry which is preliminary data.</text>
</comment>
<sequence length="360" mass="40286">MRQGRLFSIASKKPGFSEFRLSAPFLRNGSAAPSIPAAFTGFCKSGKKIIIAPMANVKIASEINKLAADSKRSFKRQRSIEVSARIKKLLRELADTYETREFSAGDPSRIVRQYRSARDIEVAAFITAMLSFGKREQFLQKVQTIFVLAGKHPAQWIRSGSWQSDFPCGTRKFYRFFSYDDMHDLFAALQNILEEHSSFGAYVKKAYEAECAVRREIFRVNGAGIKAANRKTRQAESVSASSALLHVIADGFPQCRAVPQKGASANKRTNMFLRWMVRTGSPVDAGLWTWFSPADLLIPLDTHVLRQAKKLGLISERSAATEKTARELTRALKRIWPDDPCRGDFALFGLGVSGNKTNFE</sequence>
<reference evidence="3 4" key="1">
    <citation type="submission" date="2013-08" db="EMBL/GenBank/DDBJ databases">
        <authorList>
            <person name="Durkin A.S."/>
            <person name="Haft D.R."/>
            <person name="McCorrison J."/>
            <person name="Torralba M."/>
            <person name="Gillis M."/>
            <person name="Haft D.H."/>
            <person name="Methe B."/>
            <person name="Sutton G."/>
            <person name="Nelson K.E."/>
        </authorList>
    </citation>
    <scope>NUCLEOTIDE SEQUENCE [LARGE SCALE GENOMIC DNA]</scope>
    <source>
        <strain evidence="2 4">ATCC 35536</strain>
        <strain evidence="1 3">VPI DR56BR1116</strain>
    </source>
</reference>